<dbReference type="EMBL" id="CAJOBF010004133">
    <property type="protein sequence ID" value="CAF4125331.1"/>
    <property type="molecule type" value="Genomic_DNA"/>
</dbReference>
<comment type="caution">
    <text evidence="3">The sequence shown here is derived from an EMBL/GenBank/DDBJ whole genome shotgun (WGS) entry which is preliminary data.</text>
</comment>
<dbReference type="Pfam" id="PF00534">
    <property type="entry name" value="Glycos_transf_1"/>
    <property type="match status" value="1"/>
</dbReference>
<dbReference type="InterPro" id="IPR001296">
    <property type="entry name" value="Glyco_trans_1"/>
</dbReference>
<dbReference type="CDD" id="cd03801">
    <property type="entry name" value="GT4_PimA-like"/>
    <property type="match status" value="1"/>
</dbReference>
<dbReference type="AlphaFoldDB" id="A0A819WGF8"/>
<dbReference type="Gene3D" id="3.40.50.2000">
    <property type="entry name" value="Glycogen Phosphorylase B"/>
    <property type="match status" value="1"/>
</dbReference>
<proteinExistence type="predicted"/>
<name>A0A819WGF8_9BILA</name>
<sequence>MSPKNYESPIAIDYKKEKIHVVSINVHFEVSRSKDHISLLFSKVNRFTCAFGLLGSTIKENVLLHPNIRIQAIRPSEWFNPGQDIFSHSCKGQRLFTTRLEHNVFIFPKKTVDDCSRNKSKKIKIIMEGSFFEKSGFASVNRKIFLSLIRYKNLDISIKPTDHLIAQDVIGLEALIVYSLSISEDSSRKTYSGAKLQKSVCYKNKTVVFRNSWPPILSDKPVGTVLIHHQPWEFHAVPMNWMPYLHNITSELWVPSYYCKNSYISNGVAQSKIHVIPHGVIIENYRAELQPLALPTRKTFKFLTIGGMLRRKGTDILLEAYKNLFSSEYDVTLIVHSIYGEAFGENIIKEMKANETAPEIIYINYPMSDMDMIRLYKSADVYVSPYRGEGFGITILEAMASGLPPIVTKYGPSTDFCPEDCVFCRSLCN</sequence>
<protein>
    <recommendedName>
        <fullName evidence="2">Glycosyl transferase family 1 domain-containing protein</fullName>
    </recommendedName>
</protein>
<evidence type="ECO:0000256" key="1">
    <source>
        <dbReference type="ARBA" id="ARBA00022676"/>
    </source>
</evidence>
<dbReference type="PANTHER" id="PTHR46656">
    <property type="entry name" value="PUTATIVE-RELATED"/>
    <property type="match status" value="1"/>
</dbReference>
<reference evidence="3" key="1">
    <citation type="submission" date="2021-02" db="EMBL/GenBank/DDBJ databases">
        <authorList>
            <person name="Nowell W R."/>
        </authorList>
    </citation>
    <scope>NUCLEOTIDE SEQUENCE</scope>
</reference>
<evidence type="ECO:0000313" key="3">
    <source>
        <dbReference type="EMBL" id="CAF4125331.1"/>
    </source>
</evidence>
<evidence type="ECO:0000313" key="4">
    <source>
        <dbReference type="Proteomes" id="UP000663842"/>
    </source>
</evidence>
<accession>A0A819WGF8</accession>
<dbReference type="PANTHER" id="PTHR46656:SF3">
    <property type="entry name" value="PUTATIVE-RELATED"/>
    <property type="match status" value="1"/>
</dbReference>
<organism evidence="3 4">
    <name type="scientific">Rotaria magnacalcarata</name>
    <dbReference type="NCBI Taxonomy" id="392030"/>
    <lineage>
        <taxon>Eukaryota</taxon>
        <taxon>Metazoa</taxon>
        <taxon>Spiralia</taxon>
        <taxon>Gnathifera</taxon>
        <taxon>Rotifera</taxon>
        <taxon>Eurotatoria</taxon>
        <taxon>Bdelloidea</taxon>
        <taxon>Philodinida</taxon>
        <taxon>Philodinidae</taxon>
        <taxon>Rotaria</taxon>
    </lineage>
</organism>
<feature type="domain" description="Glycosyl transferase family 1" evidence="2">
    <location>
        <begin position="298"/>
        <end position="413"/>
    </location>
</feature>
<keyword evidence="1" id="KW-0328">Glycosyltransferase</keyword>
<dbReference type="SUPFAM" id="SSF53756">
    <property type="entry name" value="UDP-Glycosyltransferase/glycogen phosphorylase"/>
    <property type="match status" value="1"/>
</dbReference>
<evidence type="ECO:0000259" key="2">
    <source>
        <dbReference type="Pfam" id="PF00534"/>
    </source>
</evidence>
<gene>
    <name evidence="3" type="ORF">UXM345_LOCUS23658</name>
</gene>
<dbReference type="GO" id="GO:0016757">
    <property type="term" value="F:glycosyltransferase activity"/>
    <property type="evidence" value="ECO:0007669"/>
    <property type="project" value="UniProtKB-KW"/>
</dbReference>
<dbReference type="Proteomes" id="UP000663842">
    <property type="component" value="Unassembled WGS sequence"/>
</dbReference>
<keyword evidence="1" id="KW-0808">Transferase</keyword>